<accession>A0ABT1RKW3</accession>
<dbReference type="Pfam" id="PF17802">
    <property type="entry name" value="SpaA"/>
    <property type="match status" value="3"/>
</dbReference>
<dbReference type="InterPro" id="IPR013552">
    <property type="entry name" value="Thioester_dom"/>
</dbReference>
<dbReference type="Proteomes" id="UP001524502">
    <property type="component" value="Unassembled WGS sequence"/>
</dbReference>
<evidence type="ECO:0000256" key="5">
    <source>
        <dbReference type="SAM" id="SignalP"/>
    </source>
</evidence>
<feature type="chain" id="PRO_5046193674" evidence="5">
    <location>
        <begin position="28"/>
        <end position="694"/>
    </location>
</feature>
<gene>
    <name evidence="8" type="ORF">NE619_03745</name>
</gene>
<feature type="domain" description="SpaA-like prealbumin fold" evidence="7">
    <location>
        <begin position="345"/>
        <end position="435"/>
    </location>
</feature>
<feature type="domain" description="SpaA-like prealbumin fold" evidence="7">
    <location>
        <begin position="561"/>
        <end position="648"/>
    </location>
</feature>
<evidence type="ECO:0000256" key="4">
    <source>
        <dbReference type="SAM" id="Phobius"/>
    </source>
</evidence>
<dbReference type="RefSeq" id="WP_256131020.1">
    <property type="nucleotide sequence ID" value="NZ_JANFXK010000003.1"/>
</dbReference>
<dbReference type="InterPro" id="IPR013783">
    <property type="entry name" value="Ig-like_fold"/>
</dbReference>
<evidence type="ECO:0000313" key="9">
    <source>
        <dbReference type="Proteomes" id="UP001524502"/>
    </source>
</evidence>
<dbReference type="EMBL" id="JANFXK010000003">
    <property type="protein sequence ID" value="MCQ4635830.1"/>
    <property type="molecule type" value="Genomic_DNA"/>
</dbReference>
<organism evidence="8 9">
    <name type="scientific">Anaerovorax odorimutans</name>
    <dbReference type="NCBI Taxonomy" id="109327"/>
    <lineage>
        <taxon>Bacteria</taxon>
        <taxon>Bacillati</taxon>
        <taxon>Bacillota</taxon>
        <taxon>Clostridia</taxon>
        <taxon>Peptostreptococcales</taxon>
        <taxon>Anaerovoracaceae</taxon>
        <taxon>Anaerovorax</taxon>
    </lineage>
</organism>
<feature type="transmembrane region" description="Helical" evidence="4">
    <location>
        <begin position="670"/>
        <end position="689"/>
    </location>
</feature>
<evidence type="ECO:0000256" key="3">
    <source>
        <dbReference type="ARBA" id="ARBA00022729"/>
    </source>
</evidence>
<keyword evidence="9" id="KW-1185">Reference proteome</keyword>
<evidence type="ECO:0000256" key="1">
    <source>
        <dbReference type="ARBA" id="ARBA00007257"/>
    </source>
</evidence>
<feature type="domain" description="SpaA-like prealbumin fold" evidence="7">
    <location>
        <begin position="463"/>
        <end position="538"/>
    </location>
</feature>
<dbReference type="Gene3D" id="2.60.40.10">
    <property type="entry name" value="Immunoglobulins"/>
    <property type="match status" value="3"/>
</dbReference>
<sequence>MKRNKRVLSWVLAVCMAVSLFPAAVFAAWEHGDKGSADFTKILVGKDGKQYYINENVKTVFYNSNGTKKIKAGNGRSKVRWRYLKISDKTSGSARYGYCIEFGAGFADTANYKAYDSGKDKTLFQNLPADTQKIISAALCYGRNGSRKVPVSGANDADYYFATQVLIWEAQQGLRTIVKKDGRPNGTKLAKAHSMPAKHMYGFLKGRPAEKCYDWLIKKVNDHLKVHSFASESKAGAPVYDMRYDQAAGQWTVTLTDTNKKSSGIKSDIPGVTVARSGNQYTFKSASPIASPIILTGKNTLDGGSSSGKILVWNCTTNSAYQSMIMGSTDQFSMYLGLRTVSAPEVQIEKKDKETGKPVTGAPAVFQVNSTSDGSLVAEGLTTGADGKVRLPKALGAGVYQVREMQAPEGYLLEKEPVSFTISDSTTGTVTVEQKDMPQKGVIRLHKKGETADAQEGEIKTGWKNLENVRFDILAAEDIVTKDGTVRLKAGELADTIVTDKEGNATSKELYLGKYNIVEKEAPLGYQLLPEPVTTELRFAGGDTALTSVSVELTNELTKGGVEIEKTDVSTGSPLPDTGIEILDEHKKVLIQKRTDKEGKAFFEKLPAGKYYFREFDAPKGYQIDETAFPFEIKEHGEIVKCEMTNKKLPAETVPEKKDRSPQTGDRFSLGVWVFLLLAAVFLIFLTAYRRKRY</sequence>
<evidence type="ECO:0000259" key="7">
    <source>
        <dbReference type="Pfam" id="PF17802"/>
    </source>
</evidence>
<dbReference type="Pfam" id="PF08341">
    <property type="entry name" value="TED"/>
    <property type="match status" value="1"/>
</dbReference>
<dbReference type="PANTHER" id="PTHR36108">
    <property type="entry name" value="COLOSSIN-B-RELATED"/>
    <property type="match status" value="1"/>
</dbReference>
<dbReference type="SUPFAM" id="SSF49478">
    <property type="entry name" value="Cna protein B-type domain"/>
    <property type="match status" value="1"/>
</dbReference>
<proteinExistence type="inferred from homology"/>
<keyword evidence="2" id="KW-0964">Secreted</keyword>
<feature type="signal peptide" evidence="5">
    <location>
        <begin position="1"/>
        <end position="27"/>
    </location>
</feature>
<evidence type="ECO:0000256" key="2">
    <source>
        <dbReference type="ARBA" id="ARBA00022525"/>
    </source>
</evidence>
<dbReference type="PANTHER" id="PTHR36108:SF13">
    <property type="entry name" value="COLOSSIN-B-RELATED"/>
    <property type="match status" value="1"/>
</dbReference>
<keyword evidence="4" id="KW-0472">Membrane</keyword>
<keyword evidence="3 5" id="KW-0732">Signal</keyword>
<name>A0ABT1RKW3_9FIRM</name>
<evidence type="ECO:0000313" key="8">
    <source>
        <dbReference type="EMBL" id="MCQ4635830.1"/>
    </source>
</evidence>
<dbReference type="InterPro" id="IPR041033">
    <property type="entry name" value="SpaA_PFL_dom_1"/>
</dbReference>
<feature type="domain" description="Thioester" evidence="6">
    <location>
        <begin position="97"/>
        <end position="221"/>
    </location>
</feature>
<reference evidence="8 9" key="1">
    <citation type="submission" date="2022-06" db="EMBL/GenBank/DDBJ databases">
        <title>Isolation of gut microbiota from human fecal samples.</title>
        <authorList>
            <person name="Pamer E.G."/>
            <person name="Barat B."/>
            <person name="Waligurski E."/>
            <person name="Medina S."/>
            <person name="Paddock L."/>
            <person name="Mostad J."/>
        </authorList>
    </citation>
    <scope>NUCLEOTIDE SEQUENCE [LARGE SCALE GENOMIC DNA]</scope>
    <source>
        <strain evidence="8 9">SL.3.17</strain>
    </source>
</reference>
<evidence type="ECO:0000259" key="6">
    <source>
        <dbReference type="Pfam" id="PF08341"/>
    </source>
</evidence>
<protein>
    <submittedName>
        <fullName evidence="8">SpaA isopeptide-forming pilin-related protein</fullName>
    </submittedName>
</protein>
<keyword evidence="4" id="KW-1133">Transmembrane helix</keyword>
<comment type="similarity">
    <text evidence="1">Belongs to the serine-aspartate repeat-containing protein (SDr) family.</text>
</comment>
<comment type="caution">
    <text evidence="8">The sequence shown here is derived from an EMBL/GenBank/DDBJ whole genome shotgun (WGS) entry which is preliminary data.</text>
</comment>
<keyword evidence="4" id="KW-0812">Transmembrane</keyword>